<keyword evidence="3" id="KW-1185">Reference proteome</keyword>
<evidence type="ECO:0000313" key="2">
    <source>
        <dbReference type="EMBL" id="RDX97163.1"/>
    </source>
</evidence>
<accession>A0A371H3E0</accession>
<dbReference type="Pfam" id="PF24924">
    <property type="entry name" value="DUF7745"/>
    <property type="match status" value="1"/>
</dbReference>
<protein>
    <recommendedName>
        <fullName evidence="1">DUF7745 domain-containing protein</fullName>
    </recommendedName>
</protein>
<sequence length="204" mass="23658">MSDSLETGEFGILLNYDRFTAIPNPICLHKKISISNLHTTSKSPLMRFRSRQMTIPLRRKHLVMIAQPEHDLLGDIHTLGFIPVPEEGPKLWWLKARHMAMETGYGIRKLRLIHARTSDLVSLRQWGSCLKRQWCRAFEGKYDNLLGLLKIKVQLEALSALTQYYNSPLRCFTFRDFQLAPTLGEYKRILGMPLASSLPYLFKR</sequence>
<name>A0A371H3E0_MUCPR</name>
<evidence type="ECO:0000259" key="1">
    <source>
        <dbReference type="Pfam" id="PF24924"/>
    </source>
</evidence>
<proteinExistence type="predicted"/>
<dbReference type="Proteomes" id="UP000257109">
    <property type="component" value="Unassembled WGS sequence"/>
</dbReference>
<comment type="caution">
    <text evidence="2">The sequence shown here is derived from an EMBL/GenBank/DDBJ whole genome shotgun (WGS) entry which is preliminary data.</text>
</comment>
<feature type="non-terminal residue" evidence="2">
    <location>
        <position position="1"/>
    </location>
</feature>
<gene>
    <name evidence="2" type="ORF">CR513_20092</name>
</gene>
<dbReference type="EMBL" id="QJKJ01003723">
    <property type="protein sequence ID" value="RDX97163.1"/>
    <property type="molecule type" value="Genomic_DNA"/>
</dbReference>
<dbReference type="PANTHER" id="PTHR48201:SF12">
    <property type="entry name" value="AMINOTRANSFERASE-LIKE PLANT MOBILE DOMAIN-CONTAINING PROTEIN"/>
    <property type="match status" value="1"/>
</dbReference>
<dbReference type="InterPro" id="IPR056647">
    <property type="entry name" value="DUF7745"/>
</dbReference>
<evidence type="ECO:0000313" key="3">
    <source>
        <dbReference type="Proteomes" id="UP000257109"/>
    </source>
</evidence>
<dbReference type="OrthoDB" id="1743443at2759"/>
<organism evidence="2 3">
    <name type="scientific">Mucuna pruriens</name>
    <name type="common">Velvet bean</name>
    <name type="synonym">Dolichos pruriens</name>
    <dbReference type="NCBI Taxonomy" id="157652"/>
    <lineage>
        <taxon>Eukaryota</taxon>
        <taxon>Viridiplantae</taxon>
        <taxon>Streptophyta</taxon>
        <taxon>Embryophyta</taxon>
        <taxon>Tracheophyta</taxon>
        <taxon>Spermatophyta</taxon>
        <taxon>Magnoliopsida</taxon>
        <taxon>eudicotyledons</taxon>
        <taxon>Gunneridae</taxon>
        <taxon>Pentapetalae</taxon>
        <taxon>rosids</taxon>
        <taxon>fabids</taxon>
        <taxon>Fabales</taxon>
        <taxon>Fabaceae</taxon>
        <taxon>Papilionoideae</taxon>
        <taxon>50 kb inversion clade</taxon>
        <taxon>NPAAA clade</taxon>
        <taxon>indigoferoid/millettioid clade</taxon>
        <taxon>Phaseoleae</taxon>
        <taxon>Mucuna</taxon>
    </lineage>
</organism>
<dbReference type="AlphaFoldDB" id="A0A371H3E0"/>
<dbReference type="PANTHER" id="PTHR48201">
    <property type="entry name" value="PROTEIN, PUTATIVE-RELATED"/>
    <property type="match status" value="1"/>
</dbReference>
<feature type="domain" description="DUF7745" evidence="1">
    <location>
        <begin position="123"/>
        <end position="200"/>
    </location>
</feature>
<reference evidence="2" key="1">
    <citation type="submission" date="2018-05" db="EMBL/GenBank/DDBJ databases">
        <title>Draft genome of Mucuna pruriens seed.</title>
        <authorList>
            <person name="Nnadi N.E."/>
            <person name="Vos R."/>
            <person name="Hasami M.H."/>
            <person name="Devisetty U.K."/>
            <person name="Aguiy J.C."/>
        </authorList>
    </citation>
    <scope>NUCLEOTIDE SEQUENCE [LARGE SCALE GENOMIC DNA]</scope>
    <source>
        <strain evidence="2">JCA_2017</strain>
    </source>
</reference>